<sequence>MFRKYSCRLCPPARKRSTETWSGPGAVAAFMFWIAARTLAGKILGGISPVGITGFDTGVDERKRLV</sequence>
<proteinExistence type="predicted"/>
<feature type="transmembrane region" description="Helical" evidence="1">
    <location>
        <begin position="21"/>
        <end position="40"/>
    </location>
</feature>
<evidence type="ECO:0000313" key="3">
    <source>
        <dbReference type="Proteomes" id="UP000270094"/>
    </source>
</evidence>
<organism evidence="2 3">
    <name type="scientific">Strongylus vulgaris</name>
    <name type="common">Blood worm</name>
    <dbReference type="NCBI Taxonomy" id="40348"/>
    <lineage>
        <taxon>Eukaryota</taxon>
        <taxon>Metazoa</taxon>
        <taxon>Ecdysozoa</taxon>
        <taxon>Nematoda</taxon>
        <taxon>Chromadorea</taxon>
        <taxon>Rhabditida</taxon>
        <taxon>Rhabditina</taxon>
        <taxon>Rhabditomorpha</taxon>
        <taxon>Strongyloidea</taxon>
        <taxon>Strongylidae</taxon>
        <taxon>Strongylus</taxon>
    </lineage>
</organism>
<reference evidence="2 3" key="1">
    <citation type="submission" date="2018-11" db="EMBL/GenBank/DDBJ databases">
        <authorList>
            <consortium name="Pathogen Informatics"/>
        </authorList>
    </citation>
    <scope>NUCLEOTIDE SEQUENCE [LARGE SCALE GENOMIC DNA]</scope>
</reference>
<keyword evidence="1" id="KW-0472">Membrane</keyword>
<dbReference type="EMBL" id="UYYB01096036">
    <property type="protein sequence ID" value="VDM75918.1"/>
    <property type="molecule type" value="Genomic_DNA"/>
</dbReference>
<dbReference type="Proteomes" id="UP000270094">
    <property type="component" value="Unassembled WGS sequence"/>
</dbReference>
<name>A0A3P7L9Y2_STRVU</name>
<keyword evidence="1" id="KW-1133">Transmembrane helix</keyword>
<dbReference type="AlphaFoldDB" id="A0A3P7L9Y2"/>
<evidence type="ECO:0000256" key="1">
    <source>
        <dbReference type="SAM" id="Phobius"/>
    </source>
</evidence>
<protein>
    <submittedName>
        <fullName evidence="2">Uncharacterized protein</fullName>
    </submittedName>
</protein>
<keyword evidence="1" id="KW-0812">Transmembrane</keyword>
<evidence type="ECO:0000313" key="2">
    <source>
        <dbReference type="EMBL" id="VDM75918.1"/>
    </source>
</evidence>
<keyword evidence="3" id="KW-1185">Reference proteome</keyword>
<gene>
    <name evidence="2" type="ORF">SVUK_LOCUS10916</name>
</gene>
<accession>A0A3P7L9Y2</accession>